<sequence length="644" mass="75647">MDRMTSVTNMERSRMNKFKTDASRSKLSFEQLPNKLLLYIFQFLSINDLHRAFYNLNLRLNTICYSPEFKLDLTRLKYAFDYCCSIQRSLASQIYSLKLCDKYDRLTLVNRHMDISLFKNLRAITIRKSSPENFDKILSKLHSLSNLSYLNIYVTLIQSPHITTALFSIRSLKRLILYSFDPILLHFTDNTICPWTKLEYLELNGCYMTDFLKLLKYVGSNVKRMVISIFYKRREDPASIDPTIIDNLLYGDGGSPQIPVSLYRLHMYFNYLSLTDFHLVLKLFPNLRHLTFSTSTFDLNFASSTIWHEFISKNLLKLEKFQFYIRITGSVVQQCPSPELVHLFNDDHKKWIDGPVIMDYNHVLESPMLEVYTYSQFAHNGKSSVELYGKERYITTTNNTISIDKNITRLRITLNDNVEQLVSTYQNRTIYPKVTIIIIHSQMTIKPKENDPISSLICSDLIKSIPDLSKIAELQFTINTPMNFNYPSRTLVRRLLSKMPKIRRLDLPYNYLLDLFKSPLIIQMLAKQIHSISIQFHNDPPLLQDITQILNAFSTNLHFLYMNVNMAFPVDNFYAILPLIFNGTCIKLYHFELRLSKIQQTSQSFSTEFKLWLKKHLAILINNDQKRLTTMEYSIKDREFLVSF</sequence>
<evidence type="ECO:0000313" key="3">
    <source>
        <dbReference type="Proteomes" id="UP000663854"/>
    </source>
</evidence>
<dbReference type="Gene3D" id="3.80.10.10">
    <property type="entry name" value="Ribonuclease Inhibitor"/>
    <property type="match status" value="1"/>
</dbReference>
<dbReference type="InterPro" id="IPR001810">
    <property type="entry name" value="F-box_dom"/>
</dbReference>
<protein>
    <recommendedName>
        <fullName evidence="1">F-box domain-containing protein</fullName>
    </recommendedName>
</protein>
<dbReference type="AlphaFoldDB" id="A0A815KNR9"/>
<feature type="domain" description="F-box" evidence="1">
    <location>
        <begin position="26"/>
        <end position="73"/>
    </location>
</feature>
<accession>A0A815KNR9</accession>
<evidence type="ECO:0000259" key="1">
    <source>
        <dbReference type="PROSITE" id="PS50181"/>
    </source>
</evidence>
<proteinExistence type="predicted"/>
<dbReference type="SUPFAM" id="SSF52047">
    <property type="entry name" value="RNI-like"/>
    <property type="match status" value="1"/>
</dbReference>
<reference evidence="2" key="1">
    <citation type="submission" date="2021-02" db="EMBL/GenBank/DDBJ databases">
        <authorList>
            <person name="Nowell W R."/>
        </authorList>
    </citation>
    <scope>NUCLEOTIDE SEQUENCE</scope>
</reference>
<comment type="caution">
    <text evidence="2">The sequence shown here is derived from an EMBL/GenBank/DDBJ whole genome shotgun (WGS) entry which is preliminary data.</text>
</comment>
<gene>
    <name evidence="2" type="ORF">PYM288_LOCUS34565</name>
</gene>
<dbReference type="InterPro" id="IPR032675">
    <property type="entry name" value="LRR_dom_sf"/>
</dbReference>
<dbReference type="EMBL" id="CAJNOH010005344">
    <property type="protein sequence ID" value="CAF1395740.1"/>
    <property type="molecule type" value="Genomic_DNA"/>
</dbReference>
<evidence type="ECO:0000313" key="2">
    <source>
        <dbReference type="EMBL" id="CAF1395740.1"/>
    </source>
</evidence>
<organism evidence="2 3">
    <name type="scientific">Rotaria sordida</name>
    <dbReference type="NCBI Taxonomy" id="392033"/>
    <lineage>
        <taxon>Eukaryota</taxon>
        <taxon>Metazoa</taxon>
        <taxon>Spiralia</taxon>
        <taxon>Gnathifera</taxon>
        <taxon>Rotifera</taxon>
        <taxon>Eurotatoria</taxon>
        <taxon>Bdelloidea</taxon>
        <taxon>Philodinida</taxon>
        <taxon>Philodinidae</taxon>
        <taxon>Rotaria</taxon>
    </lineage>
</organism>
<dbReference type="PROSITE" id="PS50181">
    <property type="entry name" value="FBOX"/>
    <property type="match status" value="1"/>
</dbReference>
<dbReference type="Proteomes" id="UP000663854">
    <property type="component" value="Unassembled WGS sequence"/>
</dbReference>
<name>A0A815KNR9_9BILA</name>